<gene>
    <name evidence="3" type="ORF">P343_12590</name>
</gene>
<reference evidence="3 4" key="1">
    <citation type="journal article" date="2013" name="Genome Announc.">
        <title>Genome Sequence of Sporolactobacillus laevolacticus DSM442, an Efficient Polymer-Grade D-Lactate Producer from Agricultural Waste Cottonseed as a Nitrogen Source.</title>
        <authorList>
            <person name="Wang H."/>
            <person name="Wang L."/>
            <person name="Ju J."/>
            <person name="Yu B."/>
            <person name="Ma Y."/>
        </authorList>
    </citation>
    <scope>NUCLEOTIDE SEQUENCE [LARGE SCALE GENOMIC DNA]</scope>
    <source>
        <strain evidence="3 4">DSM 442</strain>
    </source>
</reference>
<evidence type="ECO:0000256" key="2">
    <source>
        <dbReference type="SAM" id="Phobius"/>
    </source>
</evidence>
<sequence>MIDTVERLEDHEKRIHRLEDGQDDIRQRMDKLSDEVKRGNISNDESNKYLREQNTEVIRMLGGIQQKKQEAHIVTWQSAGKIAVTVGAIVSLATLIINLALH</sequence>
<feature type="compositionally biased region" description="Basic and acidic residues" evidence="1">
    <location>
        <begin position="19"/>
        <end position="38"/>
    </location>
</feature>
<feature type="transmembrane region" description="Helical" evidence="2">
    <location>
        <begin position="82"/>
        <end position="101"/>
    </location>
</feature>
<name>V6IVK3_9BACL</name>
<keyword evidence="2" id="KW-0812">Transmembrane</keyword>
<dbReference type="PATRIC" id="fig|1395513.3.peg.2555"/>
<dbReference type="AlphaFoldDB" id="V6IVK3"/>
<organism evidence="3 4">
    <name type="scientific">Sporolactobacillus laevolacticus DSM 442</name>
    <dbReference type="NCBI Taxonomy" id="1395513"/>
    <lineage>
        <taxon>Bacteria</taxon>
        <taxon>Bacillati</taxon>
        <taxon>Bacillota</taxon>
        <taxon>Bacilli</taxon>
        <taxon>Bacillales</taxon>
        <taxon>Sporolactobacillaceae</taxon>
        <taxon>Sporolactobacillus</taxon>
    </lineage>
</organism>
<proteinExistence type="predicted"/>
<keyword evidence="2" id="KW-1133">Transmembrane helix</keyword>
<protein>
    <submittedName>
        <fullName evidence="3">Uncharacterized protein</fullName>
    </submittedName>
</protein>
<keyword evidence="4" id="KW-1185">Reference proteome</keyword>
<dbReference type="RefSeq" id="WP_023510759.1">
    <property type="nucleotide sequence ID" value="NZ_AWTC01000013.1"/>
</dbReference>
<evidence type="ECO:0000313" key="4">
    <source>
        <dbReference type="Proteomes" id="UP000018296"/>
    </source>
</evidence>
<dbReference type="Proteomes" id="UP000018296">
    <property type="component" value="Unassembled WGS sequence"/>
</dbReference>
<dbReference type="STRING" id="1395513.P343_12590"/>
<dbReference type="EMBL" id="AWTC01000013">
    <property type="protein sequence ID" value="EST11253.1"/>
    <property type="molecule type" value="Genomic_DNA"/>
</dbReference>
<evidence type="ECO:0000313" key="3">
    <source>
        <dbReference type="EMBL" id="EST11253.1"/>
    </source>
</evidence>
<accession>V6IVK3</accession>
<evidence type="ECO:0000256" key="1">
    <source>
        <dbReference type="SAM" id="MobiDB-lite"/>
    </source>
</evidence>
<dbReference type="OrthoDB" id="2989911at2"/>
<keyword evidence="2" id="KW-0472">Membrane</keyword>
<feature type="region of interest" description="Disordered" evidence="1">
    <location>
        <begin position="19"/>
        <end position="47"/>
    </location>
</feature>
<comment type="caution">
    <text evidence="3">The sequence shown here is derived from an EMBL/GenBank/DDBJ whole genome shotgun (WGS) entry which is preliminary data.</text>
</comment>